<dbReference type="Pfam" id="PF01943">
    <property type="entry name" value="Polysacc_synt"/>
    <property type="match status" value="1"/>
</dbReference>
<evidence type="ECO:0000256" key="2">
    <source>
        <dbReference type="ARBA" id="ARBA00022475"/>
    </source>
</evidence>
<feature type="transmembrane region" description="Helical" evidence="6">
    <location>
        <begin position="392"/>
        <end position="412"/>
    </location>
</feature>
<comment type="subcellular location">
    <subcellularLocation>
        <location evidence="1">Cell membrane</location>
        <topology evidence="1">Multi-pass membrane protein</topology>
    </subcellularLocation>
</comment>
<feature type="transmembrane region" description="Helical" evidence="6">
    <location>
        <begin position="51"/>
        <end position="73"/>
    </location>
</feature>
<reference evidence="7" key="1">
    <citation type="journal article" date="2014" name="Genome Biol. Evol.">
        <title>Pangenome evidence for extensive interdomain horizontal transfer affecting lineage core and shell genes in uncultured planktonic thaumarchaeota and euryarchaeota.</title>
        <authorList>
            <person name="Deschamps P."/>
            <person name="Zivanovic Y."/>
            <person name="Moreira D."/>
            <person name="Rodriguez-Valera F."/>
            <person name="Lopez-Garcia P."/>
        </authorList>
    </citation>
    <scope>NUCLEOTIDE SEQUENCE</scope>
</reference>
<evidence type="ECO:0000256" key="3">
    <source>
        <dbReference type="ARBA" id="ARBA00022692"/>
    </source>
</evidence>
<feature type="transmembrane region" description="Helical" evidence="6">
    <location>
        <begin position="300"/>
        <end position="323"/>
    </location>
</feature>
<evidence type="ECO:0000256" key="4">
    <source>
        <dbReference type="ARBA" id="ARBA00022989"/>
    </source>
</evidence>
<keyword evidence="2" id="KW-1003">Cell membrane</keyword>
<feature type="transmembrane region" description="Helical" evidence="6">
    <location>
        <begin position="338"/>
        <end position="358"/>
    </location>
</feature>
<keyword evidence="5 6" id="KW-0472">Membrane</keyword>
<sequence>MTGEEEISKRKVVPQRDTLWLSGADAINLVFGIIIHVVLTRALLSDDYGTFVLLLDFFHVCVILVDLGLPTLIARDGGRLGSKLSSLTSRIVSFQFPLMVLIGLLGAYVGVMLFGGWLVPAFLLAIAAGLQVVTYSLRAGMRSLGEARWEAIVRVVDRGVVALLMISWANGTVEQFAQATLFGPIIALAITVLVWLRKIKPRLQEPTQPLPEINDMGMKELVNTGLPFLFASAALVINVRIEKLLLGILAAPEDVAVFQIAWLGFIAGYGPILSLRAVLLSWFGEVRDDLEKLTHRYKRAFFACGILGPIGAGIGMIIGPFAFDTLFPDYANVVTKPFLVLLLAWLFHAMASPSLSLIQVSEKPWNYTRILWVGIAVSIAASIYLIPSQPSAVVGATGAAAFASLIVFALAFMGAGIEKSEVEPLAE</sequence>
<feature type="transmembrane region" description="Helical" evidence="6">
    <location>
        <begin position="261"/>
        <end position="279"/>
    </location>
</feature>
<feature type="transmembrane region" description="Helical" evidence="6">
    <location>
        <begin position="19"/>
        <end position="39"/>
    </location>
</feature>
<keyword evidence="3 6" id="KW-0812">Transmembrane</keyword>
<evidence type="ECO:0000256" key="1">
    <source>
        <dbReference type="ARBA" id="ARBA00004651"/>
    </source>
</evidence>
<dbReference type="InterPro" id="IPR050833">
    <property type="entry name" value="Poly_Biosynth_Transport"/>
</dbReference>
<dbReference type="PANTHER" id="PTHR30250">
    <property type="entry name" value="PST FAMILY PREDICTED COLANIC ACID TRANSPORTER"/>
    <property type="match status" value="1"/>
</dbReference>
<keyword evidence="4 6" id="KW-1133">Transmembrane helix</keyword>
<dbReference type="GO" id="GO:0005886">
    <property type="term" value="C:plasma membrane"/>
    <property type="evidence" value="ECO:0007669"/>
    <property type="project" value="UniProtKB-SubCell"/>
</dbReference>
<dbReference type="InterPro" id="IPR002797">
    <property type="entry name" value="Polysacc_synth"/>
</dbReference>
<dbReference type="PANTHER" id="PTHR30250:SF11">
    <property type="entry name" value="O-ANTIGEN TRANSPORTER-RELATED"/>
    <property type="match status" value="1"/>
</dbReference>
<feature type="transmembrane region" description="Helical" evidence="6">
    <location>
        <begin position="176"/>
        <end position="196"/>
    </location>
</feature>
<proteinExistence type="predicted"/>
<dbReference type="AlphaFoldDB" id="A0A075FSW0"/>
<feature type="transmembrane region" description="Helical" evidence="6">
    <location>
        <begin position="370"/>
        <end position="386"/>
    </location>
</feature>
<evidence type="ECO:0000256" key="6">
    <source>
        <dbReference type="SAM" id="Phobius"/>
    </source>
</evidence>
<accession>A0A075FSW0</accession>
<evidence type="ECO:0000313" key="7">
    <source>
        <dbReference type="EMBL" id="AIE92541.1"/>
    </source>
</evidence>
<evidence type="ECO:0000256" key="5">
    <source>
        <dbReference type="ARBA" id="ARBA00023136"/>
    </source>
</evidence>
<evidence type="ECO:0008006" key="8">
    <source>
        <dbReference type="Google" id="ProtNLM"/>
    </source>
</evidence>
<protein>
    <recommendedName>
        <fullName evidence="8">Polysaccharide biosynthesis protein</fullName>
    </recommendedName>
</protein>
<name>A0A075FSW0_9EURY</name>
<feature type="transmembrane region" description="Helical" evidence="6">
    <location>
        <begin position="121"/>
        <end position="139"/>
    </location>
</feature>
<feature type="transmembrane region" description="Helical" evidence="6">
    <location>
        <begin position="94"/>
        <end position="115"/>
    </location>
</feature>
<dbReference type="EMBL" id="KF900369">
    <property type="protein sequence ID" value="AIE92541.1"/>
    <property type="molecule type" value="Genomic_DNA"/>
</dbReference>
<organism evidence="7">
    <name type="scientific">uncultured marine group II/III euryarchaeote AD1000_24_F05</name>
    <dbReference type="NCBI Taxonomy" id="1457742"/>
    <lineage>
        <taxon>Archaea</taxon>
        <taxon>Methanobacteriati</taxon>
        <taxon>Methanobacteriota</taxon>
        <taxon>environmental samples</taxon>
    </lineage>
</organism>
<feature type="transmembrane region" description="Helical" evidence="6">
    <location>
        <begin position="221"/>
        <end position="241"/>
    </location>
</feature>